<dbReference type="EMBL" id="GBXM01094415">
    <property type="protein sequence ID" value="JAH14162.1"/>
    <property type="molecule type" value="Transcribed_RNA"/>
</dbReference>
<organism evidence="1">
    <name type="scientific">Anguilla anguilla</name>
    <name type="common">European freshwater eel</name>
    <name type="synonym">Muraena anguilla</name>
    <dbReference type="NCBI Taxonomy" id="7936"/>
    <lineage>
        <taxon>Eukaryota</taxon>
        <taxon>Metazoa</taxon>
        <taxon>Chordata</taxon>
        <taxon>Craniata</taxon>
        <taxon>Vertebrata</taxon>
        <taxon>Euteleostomi</taxon>
        <taxon>Actinopterygii</taxon>
        <taxon>Neopterygii</taxon>
        <taxon>Teleostei</taxon>
        <taxon>Anguilliformes</taxon>
        <taxon>Anguillidae</taxon>
        <taxon>Anguilla</taxon>
    </lineage>
</organism>
<name>A0A0E9QCA7_ANGAN</name>
<accession>A0A0E9QCA7</accession>
<reference evidence="1" key="1">
    <citation type="submission" date="2014-11" db="EMBL/GenBank/DDBJ databases">
        <authorList>
            <person name="Amaro Gonzalez C."/>
        </authorList>
    </citation>
    <scope>NUCLEOTIDE SEQUENCE</scope>
</reference>
<evidence type="ECO:0000313" key="1">
    <source>
        <dbReference type="EMBL" id="JAH14162.1"/>
    </source>
</evidence>
<protein>
    <submittedName>
        <fullName evidence="1">Uncharacterized protein</fullName>
    </submittedName>
</protein>
<reference evidence="1" key="2">
    <citation type="journal article" date="2015" name="Fish Shellfish Immunol.">
        <title>Early steps in the European eel (Anguilla anguilla)-Vibrio vulnificus interaction in the gills: Role of the RtxA13 toxin.</title>
        <authorList>
            <person name="Callol A."/>
            <person name="Pajuelo D."/>
            <person name="Ebbesson L."/>
            <person name="Teles M."/>
            <person name="MacKenzie S."/>
            <person name="Amaro C."/>
        </authorList>
    </citation>
    <scope>NUCLEOTIDE SEQUENCE</scope>
</reference>
<dbReference type="AlphaFoldDB" id="A0A0E9QCA7"/>
<sequence length="66" mass="7405">MNTNQLLNSKWPLECDVIKTVYANLWVERCIACHCMLCCNTNDCFYTVIGLLPPASLNHSLSTLGN</sequence>
<proteinExistence type="predicted"/>